<dbReference type="InterPro" id="IPR010243">
    <property type="entry name" value="RNA_pol_bsu_bac"/>
</dbReference>
<comment type="function">
    <text evidence="6 8">DNA-dependent RNA polymerase catalyzes the transcription of DNA into RNA using the four ribonucleoside triphosphates as substrates.</text>
</comment>
<evidence type="ECO:0000259" key="10">
    <source>
        <dbReference type="Pfam" id="PF04560"/>
    </source>
</evidence>
<dbReference type="InterPro" id="IPR007645">
    <property type="entry name" value="RNA_pol_Rpb2_3"/>
</dbReference>
<dbReference type="InterPro" id="IPR019462">
    <property type="entry name" value="DNA-dir_RNA_pol_bsu_external_1"/>
</dbReference>
<evidence type="ECO:0000256" key="4">
    <source>
        <dbReference type="ARBA" id="ARBA00023163"/>
    </source>
</evidence>
<dbReference type="Pfam" id="PF04560">
    <property type="entry name" value="RNA_pol_Rpb2_7"/>
    <property type="match status" value="1"/>
</dbReference>
<gene>
    <name evidence="6 15" type="primary">rpoB</name>
    <name evidence="15" type="ORF">I5907_10395</name>
</gene>
<dbReference type="GO" id="GO:0000428">
    <property type="term" value="C:DNA-directed RNA polymerase complex"/>
    <property type="evidence" value="ECO:0007669"/>
    <property type="project" value="UniProtKB-KW"/>
</dbReference>
<evidence type="ECO:0000259" key="11">
    <source>
        <dbReference type="Pfam" id="PF04561"/>
    </source>
</evidence>
<dbReference type="Gene3D" id="2.40.50.150">
    <property type="match status" value="1"/>
</dbReference>
<dbReference type="InterPro" id="IPR037033">
    <property type="entry name" value="DNA-dir_RNAP_su2_hyb_sf"/>
</dbReference>
<dbReference type="PROSITE" id="PS01166">
    <property type="entry name" value="RNA_POL_BETA"/>
    <property type="match status" value="1"/>
</dbReference>
<dbReference type="InterPro" id="IPR007121">
    <property type="entry name" value="RNA_pol_bsu_CS"/>
</dbReference>
<dbReference type="GO" id="GO:0032549">
    <property type="term" value="F:ribonucleoside binding"/>
    <property type="evidence" value="ECO:0007669"/>
    <property type="project" value="InterPro"/>
</dbReference>
<feature type="domain" description="DNA-directed RNA polymerase beta subunit external 1" evidence="14">
    <location>
        <begin position="551"/>
        <end position="617"/>
    </location>
</feature>
<feature type="domain" description="RNA polymerase Rpb2" evidence="13">
    <location>
        <begin position="473"/>
        <end position="541"/>
    </location>
</feature>
<dbReference type="Gene3D" id="2.40.270.10">
    <property type="entry name" value="DNA-directed RNA polymerase, subunit 2, domain 6"/>
    <property type="match status" value="3"/>
</dbReference>
<dbReference type="RefSeq" id="WP_196990649.1">
    <property type="nucleotide sequence ID" value="NZ_JADWYR010000001.1"/>
</dbReference>
<dbReference type="InterPro" id="IPR007642">
    <property type="entry name" value="RNA_pol_Rpb2_2"/>
</dbReference>
<keyword evidence="3 6" id="KW-0548">Nucleotidyltransferase</keyword>
<dbReference type="Pfam" id="PF00562">
    <property type="entry name" value="RNA_pol_Rpb2_6"/>
    <property type="match status" value="1"/>
</dbReference>
<comment type="catalytic activity">
    <reaction evidence="5 6 8">
        <text>RNA(n) + a ribonucleoside 5'-triphosphate = RNA(n+1) + diphosphate</text>
        <dbReference type="Rhea" id="RHEA:21248"/>
        <dbReference type="Rhea" id="RHEA-COMP:14527"/>
        <dbReference type="Rhea" id="RHEA-COMP:17342"/>
        <dbReference type="ChEBI" id="CHEBI:33019"/>
        <dbReference type="ChEBI" id="CHEBI:61557"/>
        <dbReference type="ChEBI" id="CHEBI:140395"/>
        <dbReference type="EC" id="2.7.7.6"/>
    </reaction>
</comment>
<dbReference type="GO" id="GO:0006351">
    <property type="term" value="P:DNA-templated transcription"/>
    <property type="evidence" value="ECO:0007669"/>
    <property type="project" value="UniProtKB-UniRule"/>
</dbReference>
<dbReference type="InterPro" id="IPR007644">
    <property type="entry name" value="RNA_pol_bsu_protrusion"/>
</dbReference>
<dbReference type="HAMAP" id="MF_01321">
    <property type="entry name" value="RNApol_bact_RpoB"/>
    <property type="match status" value="1"/>
</dbReference>
<evidence type="ECO:0000256" key="7">
    <source>
        <dbReference type="RuleBase" id="RU000434"/>
    </source>
</evidence>
<reference evidence="15" key="1">
    <citation type="submission" date="2020-11" db="EMBL/GenBank/DDBJ databases">
        <title>Bacterial whole genome sequence for Panacibacter sp. DH6.</title>
        <authorList>
            <person name="Le V."/>
            <person name="Ko S."/>
            <person name="Ahn C.-Y."/>
            <person name="Oh H.-M."/>
        </authorList>
    </citation>
    <scope>NUCLEOTIDE SEQUENCE</scope>
    <source>
        <strain evidence="15">DH6</strain>
    </source>
</reference>
<comment type="subunit">
    <text evidence="6 8">The RNAP catalytic core consists of 2 alpha, 1 beta, 1 beta' and 1 omega subunit. When a sigma factor is associated with the core the holoenzyme is formed, which can initiate transcription.</text>
</comment>
<dbReference type="Gene3D" id="3.90.1100.10">
    <property type="match status" value="2"/>
</dbReference>
<dbReference type="Proteomes" id="UP000628448">
    <property type="component" value="Unassembled WGS sequence"/>
</dbReference>
<feature type="domain" description="RNA polymerase Rpb2" evidence="10">
    <location>
        <begin position="1193"/>
        <end position="1266"/>
    </location>
</feature>
<dbReference type="NCBIfam" id="TIGR02013">
    <property type="entry name" value="rpoB"/>
    <property type="match status" value="1"/>
</dbReference>
<evidence type="ECO:0000259" key="12">
    <source>
        <dbReference type="Pfam" id="PF04563"/>
    </source>
</evidence>
<dbReference type="EC" id="2.7.7.6" evidence="6 8"/>
<feature type="domain" description="RNA polymerase beta subunit protrusion" evidence="12">
    <location>
        <begin position="24"/>
        <end position="459"/>
    </location>
</feature>
<evidence type="ECO:0000313" key="15">
    <source>
        <dbReference type="EMBL" id="MBG9376646.1"/>
    </source>
</evidence>
<dbReference type="Gene3D" id="2.40.50.100">
    <property type="match status" value="1"/>
</dbReference>
<evidence type="ECO:0000256" key="5">
    <source>
        <dbReference type="ARBA" id="ARBA00048552"/>
    </source>
</evidence>
<dbReference type="InterPro" id="IPR007120">
    <property type="entry name" value="DNA-dir_RNAP_su2_dom"/>
</dbReference>
<dbReference type="AlphaFoldDB" id="A0A931GUG6"/>
<protein>
    <recommendedName>
        <fullName evidence="6 8">DNA-directed RNA polymerase subunit beta</fullName>
        <shortName evidence="6">RNAP subunit beta</shortName>
        <ecNumber evidence="6 8">2.7.7.6</ecNumber>
    </recommendedName>
    <alternativeName>
        <fullName evidence="6">RNA polymerase subunit beta</fullName>
    </alternativeName>
    <alternativeName>
        <fullName evidence="6">Transcriptase subunit beta</fullName>
    </alternativeName>
</protein>
<evidence type="ECO:0000256" key="1">
    <source>
        <dbReference type="ARBA" id="ARBA00022478"/>
    </source>
</evidence>
<keyword evidence="4 6" id="KW-0804">Transcription</keyword>
<comment type="similarity">
    <text evidence="6 7">Belongs to the RNA polymerase beta chain family.</text>
</comment>
<proteinExistence type="inferred from homology"/>
<dbReference type="CDD" id="cd00653">
    <property type="entry name" value="RNA_pol_B_RPB2"/>
    <property type="match status" value="1"/>
</dbReference>
<evidence type="ECO:0000256" key="8">
    <source>
        <dbReference type="RuleBase" id="RU363031"/>
    </source>
</evidence>
<dbReference type="InterPro" id="IPR015712">
    <property type="entry name" value="DNA-dir_RNA_pol_su2"/>
</dbReference>
<dbReference type="Pfam" id="PF04563">
    <property type="entry name" value="RNA_pol_Rpb2_1"/>
    <property type="match status" value="1"/>
</dbReference>
<dbReference type="Pfam" id="PF04561">
    <property type="entry name" value="RNA_pol_Rpb2_2"/>
    <property type="match status" value="2"/>
</dbReference>
<evidence type="ECO:0000256" key="2">
    <source>
        <dbReference type="ARBA" id="ARBA00022679"/>
    </source>
</evidence>
<evidence type="ECO:0000256" key="6">
    <source>
        <dbReference type="HAMAP-Rule" id="MF_01321"/>
    </source>
</evidence>
<name>A0A931GUG6_9BACT</name>
<dbReference type="Gene3D" id="3.90.1800.10">
    <property type="entry name" value="RNA polymerase alpha subunit dimerisation domain"/>
    <property type="match status" value="1"/>
</dbReference>
<comment type="caution">
    <text evidence="15">The sequence shown here is derived from an EMBL/GenBank/DDBJ whole genome shotgun (WGS) entry which is preliminary data.</text>
</comment>
<sequence length="1267" mass="142399">MSSTTMQSRVSFGKTKHLAETPDLLDIQLESFRDFFQLETTPDKRNNEGLFKVFKENFPITDTRNIFVLEFLDYFIDPPRYTIEECMERGLTYAVPLKAKLRLSCNDEEHVDFQTIVQDVFLGNIPYMTPRGTFVINGAERVVVSQLHRSPGVFFGQSIHPNGTKIYSARVIPFKGAWMEFATDINNVMYAYIDRKKKFPVTTLLRSIGFETDKHILELFGMATEVPADKKSLKNQLGKKLAARVLRTWVEDFVDEDTGEVVSIERNEIVMERDTVLDEDAVNTIGELDIKSVFVQRDDVGGDYAIIYNTLNKDTSNSELEAVQHIYRQLRGADAPDNETARGIIDKLFFSDKRYDLGEVGRYKINRKLGVNQKLTNKVLTKEDIIEIIKYLVRLTNAKAEIDDIDHLSNRRVRTVGEQLYAQFGVGLARMARTIRERMNVRDNEVFTPVDLINARTLSSVINSFFGTSQLSQFLDQTNPLSEITHKRRISALGPGGLSRERAGFEVRDVHYSHYGRLCTIETPEGPNIGLISTLCVHAKINDMGFIETPYRKVTEGKVNMNQLTFLSAEEEDTAKIAQSNSVIDGQGNFVEDRIVSRETGDFPILDKAEVEYMDVAPNQIVGLSASLIPFLEHDDANRALMGSNMQRQAVPLIRPESPIVGTGLEGKAARDARIQIHAEGEGVVEYVDSREIHVRYNRNDQDRLVSFEEDLQIYKLTKFIKTNQSTCIILRPAVKKGQKVAKGDFLTEGYATQNGELALGRNLQVAFMPWKGYNFEDAIVISERVVREDLFTSIHIDEYELEVRDTKLGEEELTPDIPNVSEDATKDLDENGIIRIGAQVREGDILIGKITPKGESDPTPEEKLLRAIFGDKAGDAKDASLKAPNGTEGVVIDKKLFQRAKKDKNAKIREKAQLEKVEKVHEKNEEDLKEVLLSKLQTLLRDKSSAGVTNNFGEMLIGKTAKFNVKNLGAIDYQNVNPLGWTGDAVVDDQINTLLHNFNIKYNEELGRYKREKFNISIGDELPAGVLKLAKVYLAVKRKLKVGDKMAGRHGNKGIVAKIVRAEDMPFMEDGTPVDIVLNPLGVPSRMNLGQIYETILGWTGKRLGVKFATPIFDGATVEEIAQYCQDSGIPSMGHTFLYDGETGERFHQKATVGVIYMIKLHHMVDDKMHARSIGPYSLITQQPLGGKAQFGGQRFGEMEVWALEAYGAANILQELLTLKSDDIIGRAKTYEAIVKGDNIPRAGVPESFNVLVHELRGLGLDLKFE</sequence>
<feature type="domain" description="RNA polymerase Rpb2" evidence="11">
    <location>
        <begin position="308"/>
        <end position="414"/>
    </location>
</feature>
<dbReference type="GO" id="GO:0003899">
    <property type="term" value="F:DNA-directed RNA polymerase activity"/>
    <property type="evidence" value="ECO:0007669"/>
    <property type="project" value="UniProtKB-UniRule"/>
</dbReference>
<keyword evidence="2 6" id="KW-0808">Transferase</keyword>
<organism evidence="15 16">
    <name type="scientific">Panacibacter microcysteis</name>
    <dbReference type="NCBI Taxonomy" id="2793269"/>
    <lineage>
        <taxon>Bacteria</taxon>
        <taxon>Pseudomonadati</taxon>
        <taxon>Bacteroidota</taxon>
        <taxon>Chitinophagia</taxon>
        <taxon>Chitinophagales</taxon>
        <taxon>Chitinophagaceae</taxon>
        <taxon>Panacibacter</taxon>
    </lineage>
</organism>
<dbReference type="NCBIfam" id="NF001616">
    <property type="entry name" value="PRK00405.1"/>
    <property type="match status" value="1"/>
</dbReference>
<evidence type="ECO:0000256" key="3">
    <source>
        <dbReference type="ARBA" id="ARBA00022695"/>
    </source>
</evidence>
<dbReference type="Pfam" id="PF10385">
    <property type="entry name" value="RNA_pol_Rpb2_45"/>
    <property type="match status" value="1"/>
</dbReference>
<dbReference type="InterPro" id="IPR007641">
    <property type="entry name" value="RNA_pol_Rpb2_7"/>
</dbReference>
<dbReference type="InterPro" id="IPR014724">
    <property type="entry name" value="RNA_pol_RPB2_OB-fold"/>
</dbReference>
<evidence type="ECO:0000259" key="14">
    <source>
        <dbReference type="Pfam" id="PF10385"/>
    </source>
</evidence>
<keyword evidence="1 6" id="KW-0240">DNA-directed RNA polymerase</keyword>
<feature type="domain" description="RNA polymerase Rpb2" evidence="11">
    <location>
        <begin position="149"/>
        <end position="234"/>
    </location>
</feature>
<accession>A0A931GUG6</accession>
<dbReference type="SUPFAM" id="SSF64484">
    <property type="entry name" value="beta and beta-prime subunits of DNA dependent RNA-polymerase"/>
    <property type="match status" value="1"/>
</dbReference>
<feature type="domain" description="DNA-directed RNA polymerase subunit 2 hybrid-binding" evidence="9">
    <location>
        <begin position="679"/>
        <end position="1191"/>
    </location>
</feature>
<evidence type="ECO:0000259" key="13">
    <source>
        <dbReference type="Pfam" id="PF04565"/>
    </source>
</evidence>
<keyword evidence="16" id="KW-1185">Reference proteome</keyword>
<evidence type="ECO:0000313" key="16">
    <source>
        <dbReference type="Proteomes" id="UP000628448"/>
    </source>
</evidence>
<dbReference type="PANTHER" id="PTHR20856">
    <property type="entry name" value="DNA-DIRECTED RNA POLYMERASE I SUBUNIT 2"/>
    <property type="match status" value="1"/>
</dbReference>
<evidence type="ECO:0000259" key="9">
    <source>
        <dbReference type="Pfam" id="PF00562"/>
    </source>
</evidence>
<dbReference type="GO" id="GO:0003677">
    <property type="term" value="F:DNA binding"/>
    <property type="evidence" value="ECO:0007669"/>
    <property type="project" value="UniProtKB-UniRule"/>
</dbReference>
<dbReference type="EMBL" id="JADWYR010000001">
    <property type="protein sequence ID" value="MBG9376646.1"/>
    <property type="molecule type" value="Genomic_DNA"/>
</dbReference>
<dbReference type="Pfam" id="PF04565">
    <property type="entry name" value="RNA_pol_Rpb2_3"/>
    <property type="match status" value="1"/>
</dbReference>